<dbReference type="GO" id="GO:0006508">
    <property type="term" value="P:proteolysis"/>
    <property type="evidence" value="ECO:0007669"/>
    <property type="project" value="InterPro"/>
</dbReference>
<dbReference type="InterPro" id="IPR009003">
    <property type="entry name" value="Peptidase_S1_PA"/>
</dbReference>
<feature type="domain" description="Peptidase S1" evidence="1">
    <location>
        <begin position="40"/>
        <end position="84"/>
    </location>
</feature>
<dbReference type="SUPFAM" id="SSF50494">
    <property type="entry name" value="Trypsin-like serine proteases"/>
    <property type="match status" value="1"/>
</dbReference>
<evidence type="ECO:0000259" key="1">
    <source>
        <dbReference type="Pfam" id="PF00089"/>
    </source>
</evidence>
<evidence type="ECO:0000313" key="3">
    <source>
        <dbReference type="Proteomes" id="UP000053660"/>
    </source>
</evidence>
<reference evidence="2 3" key="1">
    <citation type="submission" date="2014-03" db="EMBL/GenBank/DDBJ databases">
        <title>Draft genome of the hookworm Oesophagostomum dentatum.</title>
        <authorList>
            <person name="Mitreva M."/>
        </authorList>
    </citation>
    <scope>NUCLEOTIDE SEQUENCE [LARGE SCALE GENOMIC DNA]</scope>
    <source>
        <strain evidence="2 3">OD-Hann</strain>
    </source>
</reference>
<dbReference type="InterPro" id="IPR001254">
    <property type="entry name" value="Trypsin_dom"/>
</dbReference>
<name>A0A0B1T545_OESDE</name>
<dbReference type="OrthoDB" id="7754674at2759"/>
<dbReference type="GO" id="GO:0004252">
    <property type="term" value="F:serine-type endopeptidase activity"/>
    <property type="evidence" value="ECO:0007669"/>
    <property type="project" value="InterPro"/>
</dbReference>
<proteinExistence type="predicted"/>
<gene>
    <name evidence="2" type="ORF">OESDEN_09219</name>
</gene>
<keyword evidence="3" id="KW-1185">Reference proteome</keyword>
<dbReference type="Gene3D" id="2.40.10.10">
    <property type="entry name" value="Trypsin-like serine proteases"/>
    <property type="match status" value="1"/>
</dbReference>
<accession>A0A0B1T545</accession>
<dbReference type="AlphaFoldDB" id="A0A0B1T545"/>
<dbReference type="EMBL" id="KN552522">
    <property type="protein sequence ID" value="KHJ90922.1"/>
    <property type="molecule type" value="Genomic_DNA"/>
</dbReference>
<dbReference type="Pfam" id="PF00089">
    <property type="entry name" value="Trypsin"/>
    <property type="match status" value="1"/>
</dbReference>
<dbReference type="PROSITE" id="PS00135">
    <property type="entry name" value="TRYPSIN_SER"/>
    <property type="match status" value="1"/>
</dbReference>
<dbReference type="Proteomes" id="UP000053660">
    <property type="component" value="Unassembled WGS sequence"/>
</dbReference>
<dbReference type="InterPro" id="IPR033116">
    <property type="entry name" value="TRYPSIN_SER"/>
</dbReference>
<sequence>MPEENEQIGPSLIAMGYGWDPYAHNIFEPGLQIAEYRDFRQISNEIIGFESSSSSCEGDSGGPLFHQKNGRYRLLGITSRTNQECFVYNPFSRL</sequence>
<dbReference type="InterPro" id="IPR043504">
    <property type="entry name" value="Peptidase_S1_PA_chymotrypsin"/>
</dbReference>
<protein>
    <recommendedName>
        <fullName evidence="1">Peptidase S1 domain-containing protein</fullName>
    </recommendedName>
</protein>
<organism evidence="2 3">
    <name type="scientific">Oesophagostomum dentatum</name>
    <name type="common">Nodular worm</name>
    <dbReference type="NCBI Taxonomy" id="61180"/>
    <lineage>
        <taxon>Eukaryota</taxon>
        <taxon>Metazoa</taxon>
        <taxon>Ecdysozoa</taxon>
        <taxon>Nematoda</taxon>
        <taxon>Chromadorea</taxon>
        <taxon>Rhabditida</taxon>
        <taxon>Rhabditina</taxon>
        <taxon>Rhabditomorpha</taxon>
        <taxon>Strongyloidea</taxon>
        <taxon>Strongylidae</taxon>
        <taxon>Oesophagostomum</taxon>
    </lineage>
</organism>
<evidence type="ECO:0000313" key="2">
    <source>
        <dbReference type="EMBL" id="KHJ90922.1"/>
    </source>
</evidence>